<dbReference type="AlphaFoldDB" id="A0A1W1VUI6"/>
<evidence type="ECO:0000313" key="2">
    <source>
        <dbReference type="Proteomes" id="UP000192569"/>
    </source>
</evidence>
<dbReference type="Proteomes" id="UP000192569">
    <property type="component" value="Chromosome I"/>
</dbReference>
<evidence type="ECO:0000313" key="1">
    <source>
        <dbReference type="EMBL" id="SMB97018.1"/>
    </source>
</evidence>
<sequence length="214" mass="23610">MKDKLMEPKSTGTICCSPRISSGFTPGASCCSPAQASCCNPSPEQGSEHEREAVSFGKKVNIQFLYLDLSKCTRCQGTEKVLEEAVSDVARVLEAAGVDVKVEKIQVEDENQALELGFVSSPTIRINGRDIQLEVIESPCEPCSDLSGENVNCRVWLWEGKEYSVPPKAMIIDAILREVYGPQPHTLEERKPVSEVPENLKRFFRSRGVSPKCC</sequence>
<dbReference type="Gene3D" id="3.40.30.10">
    <property type="entry name" value="Glutaredoxin"/>
    <property type="match status" value="1"/>
</dbReference>
<dbReference type="RefSeq" id="WP_197686497.1">
    <property type="nucleotide sequence ID" value="NZ_LT838272.1"/>
</dbReference>
<dbReference type="EMBL" id="LT838272">
    <property type="protein sequence ID" value="SMB97018.1"/>
    <property type="molecule type" value="Genomic_DNA"/>
</dbReference>
<name>A0A1W1VUI6_9FIRM</name>
<proteinExistence type="predicted"/>
<reference evidence="1 2" key="1">
    <citation type="submission" date="2017-04" db="EMBL/GenBank/DDBJ databases">
        <authorList>
            <person name="Afonso C.L."/>
            <person name="Miller P.J."/>
            <person name="Scott M.A."/>
            <person name="Spackman E."/>
            <person name="Goraichik I."/>
            <person name="Dimitrov K.M."/>
            <person name="Suarez D.L."/>
            <person name="Swayne D.E."/>
        </authorList>
    </citation>
    <scope>NUCLEOTIDE SEQUENCE [LARGE SCALE GENOMIC DNA]</scope>
    <source>
        <strain evidence="1 2">ToBE</strain>
    </source>
</reference>
<dbReference type="Pfam" id="PF10865">
    <property type="entry name" value="DUF2703"/>
    <property type="match status" value="1"/>
</dbReference>
<protein>
    <recommendedName>
        <fullName evidence="3">DUF2703 domain-containing protein</fullName>
    </recommendedName>
</protein>
<gene>
    <name evidence="1" type="ORF">SAMN00808754_1738</name>
</gene>
<evidence type="ECO:0008006" key="3">
    <source>
        <dbReference type="Google" id="ProtNLM"/>
    </source>
</evidence>
<keyword evidence="2" id="KW-1185">Reference proteome</keyword>
<organism evidence="1 2">
    <name type="scientific">Thermanaeromonas toyohensis ToBE</name>
    <dbReference type="NCBI Taxonomy" id="698762"/>
    <lineage>
        <taxon>Bacteria</taxon>
        <taxon>Bacillati</taxon>
        <taxon>Bacillota</taxon>
        <taxon>Clostridia</taxon>
        <taxon>Neomoorellales</taxon>
        <taxon>Neomoorellaceae</taxon>
        <taxon>Thermanaeromonas</taxon>
    </lineage>
</organism>
<accession>A0A1W1VUI6</accession>
<dbReference type="STRING" id="698762.SAMN00808754_1738"/>
<dbReference type="InterPro" id="IPR021219">
    <property type="entry name" value="DUF2703"/>
</dbReference>